<dbReference type="Proteomes" id="UP000269945">
    <property type="component" value="Unassembled WGS sequence"/>
</dbReference>
<dbReference type="EMBL" id="CYRY02006206">
    <property type="protein sequence ID" value="VCW70685.1"/>
    <property type="molecule type" value="Genomic_DNA"/>
</dbReference>
<evidence type="ECO:0000313" key="2">
    <source>
        <dbReference type="EMBL" id="VCW70685.1"/>
    </source>
</evidence>
<evidence type="ECO:0000256" key="1">
    <source>
        <dbReference type="SAM" id="MobiDB-lite"/>
    </source>
</evidence>
<protein>
    <submittedName>
        <fullName evidence="2">Uncharacterized protein</fullName>
    </submittedName>
</protein>
<sequence length="70" mass="7092">GSGAGSLAGAAPLFAVGRRQRHSAERTSRLSSSSNSSGGTPRRHSPCAGAATLAPSALLPFARTMVGREW</sequence>
<feature type="region of interest" description="Disordered" evidence="1">
    <location>
        <begin position="1"/>
        <end position="50"/>
    </location>
</feature>
<dbReference type="AlphaFoldDB" id="A0A9X9LKT0"/>
<name>A0A9X9LKT0_GULGU</name>
<evidence type="ECO:0000313" key="3">
    <source>
        <dbReference type="Proteomes" id="UP000269945"/>
    </source>
</evidence>
<gene>
    <name evidence="2" type="ORF">BN2614_LOCUS2</name>
</gene>
<proteinExistence type="predicted"/>
<reference evidence="2 3" key="1">
    <citation type="submission" date="2018-10" db="EMBL/GenBank/DDBJ databases">
        <authorList>
            <person name="Ekblom R."/>
            <person name="Jareborg N."/>
        </authorList>
    </citation>
    <scope>NUCLEOTIDE SEQUENCE [LARGE SCALE GENOMIC DNA]</scope>
    <source>
        <tissue evidence="2">Muscle</tissue>
    </source>
</reference>
<accession>A0A9X9LKT0</accession>
<feature type="non-terminal residue" evidence="2">
    <location>
        <position position="1"/>
    </location>
</feature>
<comment type="caution">
    <text evidence="2">The sequence shown here is derived from an EMBL/GenBank/DDBJ whole genome shotgun (WGS) entry which is preliminary data.</text>
</comment>
<keyword evidence="3" id="KW-1185">Reference proteome</keyword>
<organism evidence="2 3">
    <name type="scientific">Gulo gulo</name>
    <name type="common">Wolverine</name>
    <name type="synonym">Gluton</name>
    <dbReference type="NCBI Taxonomy" id="48420"/>
    <lineage>
        <taxon>Eukaryota</taxon>
        <taxon>Metazoa</taxon>
        <taxon>Chordata</taxon>
        <taxon>Craniata</taxon>
        <taxon>Vertebrata</taxon>
        <taxon>Euteleostomi</taxon>
        <taxon>Mammalia</taxon>
        <taxon>Eutheria</taxon>
        <taxon>Laurasiatheria</taxon>
        <taxon>Carnivora</taxon>
        <taxon>Caniformia</taxon>
        <taxon>Musteloidea</taxon>
        <taxon>Mustelidae</taxon>
        <taxon>Guloninae</taxon>
        <taxon>Gulo</taxon>
    </lineage>
</organism>